<dbReference type="GO" id="GO:0005829">
    <property type="term" value="C:cytosol"/>
    <property type="evidence" value="ECO:0007669"/>
    <property type="project" value="TreeGrafter"/>
</dbReference>
<dbReference type="InterPro" id="IPR013223">
    <property type="entry name" value="RNase_B_OB_dom"/>
</dbReference>
<dbReference type="Proteomes" id="UP000599024">
    <property type="component" value="Unassembled WGS sequence"/>
</dbReference>
<dbReference type="GO" id="GO:0006402">
    <property type="term" value="P:mRNA catabolic process"/>
    <property type="evidence" value="ECO:0007669"/>
    <property type="project" value="TreeGrafter"/>
</dbReference>
<dbReference type="InterPro" id="IPR050180">
    <property type="entry name" value="RNR_Ribonuclease"/>
</dbReference>
<evidence type="ECO:0000256" key="4">
    <source>
        <dbReference type="ARBA" id="ARBA00022722"/>
    </source>
</evidence>
<keyword evidence="7 8" id="KW-0694">RNA-binding</keyword>
<dbReference type="SMART" id="SM00955">
    <property type="entry name" value="RNB"/>
    <property type="match status" value="1"/>
</dbReference>
<evidence type="ECO:0000259" key="10">
    <source>
        <dbReference type="PROSITE" id="PS50126"/>
    </source>
</evidence>
<comment type="similarity">
    <text evidence="8">Belongs to the RNR ribonuclease family. RNase R subfamily.</text>
</comment>
<gene>
    <name evidence="8 11" type="primary">rnr</name>
    <name evidence="11" type="ORF">H8E79_08440</name>
</gene>
<dbReference type="InterPro" id="IPR001900">
    <property type="entry name" value="RNase_II/R"/>
</dbReference>
<dbReference type="NCBIfam" id="TIGR00358">
    <property type="entry name" value="3_prime_RNase"/>
    <property type="match status" value="1"/>
</dbReference>
<keyword evidence="4 8" id="KW-0540">Nuclease</keyword>
<comment type="function">
    <text evidence="8">3'-5' exoribonuclease that releases 5'-nucleoside monophosphates and is involved in maturation of structured RNAs.</text>
</comment>
<dbReference type="SMART" id="SM00316">
    <property type="entry name" value="S1"/>
    <property type="match status" value="1"/>
</dbReference>
<dbReference type="Pfam" id="PF08206">
    <property type="entry name" value="OB_RNB"/>
    <property type="match status" value="1"/>
</dbReference>
<evidence type="ECO:0000256" key="8">
    <source>
        <dbReference type="HAMAP-Rule" id="MF_01895"/>
    </source>
</evidence>
<comment type="subcellular location">
    <subcellularLocation>
        <location evidence="2 8">Cytoplasm</location>
    </subcellularLocation>
</comment>
<evidence type="ECO:0000256" key="6">
    <source>
        <dbReference type="ARBA" id="ARBA00022839"/>
    </source>
</evidence>
<dbReference type="Pfam" id="PF00773">
    <property type="entry name" value="RNB"/>
    <property type="match status" value="1"/>
</dbReference>
<dbReference type="InterPro" id="IPR003029">
    <property type="entry name" value="S1_domain"/>
</dbReference>
<comment type="caution">
    <text evidence="11">The sequence shown here is derived from an EMBL/GenBank/DDBJ whole genome shotgun (WGS) entry which is preliminary data.</text>
</comment>
<dbReference type="HAMAP" id="MF_01895">
    <property type="entry name" value="RNase_R"/>
    <property type="match status" value="1"/>
</dbReference>
<dbReference type="InterPro" id="IPR004476">
    <property type="entry name" value="RNase_II/RNase_R"/>
</dbReference>
<dbReference type="PANTHER" id="PTHR23355">
    <property type="entry name" value="RIBONUCLEASE"/>
    <property type="match status" value="1"/>
</dbReference>
<evidence type="ECO:0000256" key="1">
    <source>
        <dbReference type="ARBA" id="ARBA00001849"/>
    </source>
</evidence>
<dbReference type="PANTHER" id="PTHR23355:SF9">
    <property type="entry name" value="DIS3-LIKE EXONUCLEASE 2"/>
    <property type="match status" value="1"/>
</dbReference>
<accession>A0A8J6NAG0</accession>
<dbReference type="EC" id="3.1.13.1" evidence="8"/>
<evidence type="ECO:0000256" key="3">
    <source>
        <dbReference type="ARBA" id="ARBA00022490"/>
    </source>
</evidence>
<dbReference type="Pfam" id="PF00575">
    <property type="entry name" value="S1"/>
    <property type="match status" value="1"/>
</dbReference>
<dbReference type="EMBL" id="JACNLK010000080">
    <property type="protein sequence ID" value="MBC8209176.1"/>
    <property type="molecule type" value="Genomic_DNA"/>
</dbReference>
<dbReference type="CDD" id="cd04471">
    <property type="entry name" value="S1_RNase_R"/>
    <property type="match status" value="1"/>
</dbReference>
<dbReference type="InterPro" id="IPR022966">
    <property type="entry name" value="RNase_II/R_CS"/>
</dbReference>
<dbReference type="InterPro" id="IPR040476">
    <property type="entry name" value="CSD2"/>
</dbReference>
<protein>
    <recommendedName>
        <fullName evidence="8">Ribonuclease R</fullName>
        <shortName evidence="8">RNase R</shortName>
        <ecNumber evidence="8">3.1.13.1</ecNumber>
    </recommendedName>
</protein>
<dbReference type="InterPro" id="IPR012340">
    <property type="entry name" value="NA-bd_OB-fold"/>
</dbReference>
<dbReference type="PROSITE" id="PS50126">
    <property type="entry name" value="S1"/>
    <property type="match status" value="1"/>
</dbReference>
<dbReference type="InterPro" id="IPR011805">
    <property type="entry name" value="RNase_R"/>
</dbReference>
<organism evidence="11 12">
    <name type="scientific">Candidatus Desulfatifera sulfidica</name>
    <dbReference type="NCBI Taxonomy" id="2841691"/>
    <lineage>
        <taxon>Bacteria</taxon>
        <taxon>Pseudomonadati</taxon>
        <taxon>Thermodesulfobacteriota</taxon>
        <taxon>Desulfobulbia</taxon>
        <taxon>Desulfobulbales</taxon>
        <taxon>Desulfobulbaceae</taxon>
        <taxon>Candidatus Desulfatifera</taxon>
    </lineage>
</organism>
<evidence type="ECO:0000313" key="12">
    <source>
        <dbReference type="Proteomes" id="UP000599024"/>
    </source>
</evidence>
<feature type="domain" description="S1 motif" evidence="10">
    <location>
        <begin position="644"/>
        <end position="725"/>
    </location>
</feature>
<dbReference type="NCBIfam" id="TIGR02063">
    <property type="entry name" value="RNase_R"/>
    <property type="match status" value="1"/>
</dbReference>
<evidence type="ECO:0000256" key="2">
    <source>
        <dbReference type="ARBA" id="ARBA00004496"/>
    </source>
</evidence>
<feature type="region of interest" description="Disordered" evidence="9">
    <location>
        <begin position="1"/>
        <end position="23"/>
    </location>
</feature>
<dbReference type="PROSITE" id="PS01175">
    <property type="entry name" value="RIBONUCLEASE_II"/>
    <property type="match status" value="1"/>
</dbReference>
<evidence type="ECO:0000256" key="9">
    <source>
        <dbReference type="SAM" id="MobiDB-lite"/>
    </source>
</evidence>
<feature type="compositionally biased region" description="Basic residues" evidence="9">
    <location>
        <begin position="1"/>
        <end position="16"/>
    </location>
</feature>
<comment type="catalytic activity">
    <reaction evidence="1 8">
        <text>Exonucleolytic cleavage in the 3'- to 5'-direction to yield nucleoside 5'-phosphates.</text>
        <dbReference type="EC" id="3.1.13.1"/>
    </reaction>
</comment>
<dbReference type="GO" id="GO:0003723">
    <property type="term" value="F:RNA binding"/>
    <property type="evidence" value="ECO:0007669"/>
    <property type="project" value="UniProtKB-UniRule"/>
</dbReference>
<keyword evidence="3 8" id="KW-0963">Cytoplasm</keyword>
<keyword evidence="6 8" id="KW-0269">Exonuclease</keyword>
<evidence type="ECO:0000313" key="11">
    <source>
        <dbReference type="EMBL" id="MBC8209176.1"/>
    </source>
</evidence>
<evidence type="ECO:0000256" key="7">
    <source>
        <dbReference type="ARBA" id="ARBA00022884"/>
    </source>
</evidence>
<dbReference type="Pfam" id="PF17876">
    <property type="entry name" value="CSD2"/>
    <property type="match status" value="1"/>
</dbReference>
<sequence length="738" mass="84263">MRRKRNIPQLKKRKRRFQPEPDKIKTGQSLTARLLAYLYQKGRTVSLNQLMQDMNLARSTKEELTPLLQKLAAAQIVKVNGNRQIALGRSHKLCEGILDKNARGFGFVTKLWSKTGRAEYKRDPYISQSRMGQAQHGDRLLIQVQRIRKDGRAEADIIAILQRGFDNLAGFAQIQGKHIMVTPEDPRYPMNIRVQGQIPPNLNDGDAVIVKLIEGAEGKGTIIDVLGDPASIDVQMRLVIEKFNLPHQFSSEALIEAQTGAEGLDLNEERDDLREIQLVTIDGETAKDFDDAVAVQKTRKGFRLYVAIADVSHFVRPGTILDQEAYERGTSIYFPGRVIPMLPEHLSNDLCSLVPDQDRLTFTAVLDFDRHGHRTGKRFAKSIIRSHKRFTYTTVSRILIDRDPALRREHKPFLTPLKWAQELATELMHRRRERGSIGFTMPEPEIGLDETGHIESIGRAERNFAHHMIEEFMLAANEAVAETFTENKLTALYRIHERPDPLKVEEFSTFARALGLDVPPPRHDPDWFGHVLDLVKGSPREYVINNLLLRTMQQARYDTANLGHFGLAAADYTHFTSPIRRFPDLMVHRTLYSFLRREKKLNEKQVEQIREAGTALSARERLAVSAEREMNARLKVRYMQDRIGQDFAAVISGVNGQALFVELTNLFISGAVSMRELRDDSYLYDPKRFRLIGERSNRTFQIGELIQVTLLDVDTTRNRINFTLTADQPTKSEETKST</sequence>
<dbReference type="AlphaFoldDB" id="A0A8J6NAG0"/>
<proteinExistence type="inferred from homology"/>
<name>A0A8J6NAG0_9BACT</name>
<keyword evidence="5 8" id="KW-0378">Hydrolase</keyword>
<dbReference type="GO" id="GO:0008859">
    <property type="term" value="F:exoribonuclease II activity"/>
    <property type="evidence" value="ECO:0007669"/>
    <property type="project" value="UniProtKB-UniRule"/>
</dbReference>
<evidence type="ECO:0000256" key="5">
    <source>
        <dbReference type="ARBA" id="ARBA00022801"/>
    </source>
</evidence>
<dbReference type="Gene3D" id="2.40.50.140">
    <property type="entry name" value="Nucleic acid-binding proteins"/>
    <property type="match status" value="2"/>
</dbReference>
<dbReference type="SUPFAM" id="SSF50249">
    <property type="entry name" value="Nucleic acid-binding proteins"/>
    <property type="match status" value="4"/>
</dbReference>
<reference evidence="11 12" key="1">
    <citation type="submission" date="2020-08" db="EMBL/GenBank/DDBJ databases">
        <title>Bridging the membrane lipid divide: bacteria of the FCB group superphylum have the potential to synthesize archaeal ether lipids.</title>
        <authorList>
            <person name="Villanueva L."/>
            <person name="Von Meijenfeldt F.A.B."/>
            <person name="Westbye A.B."/>
            <person name="Yadav S."/>
            <person name="Hopmans E.C."/>
            <person name="Dutilh B.E."/>
            <person name="Sinninghe Damste J.S."/>
        </authorList>
    </citation>
    <scope>NUCLEOTIDE SEQUENCE [LARGE SCALE GENOMIC DNA]</scope>
    <source>
        <strain evidence="11">NIOZ-UU81</strain>
    </source>
</reference>